<evidence type="ECO:0000259" key="1">
    <source>
        <dbReference type="PROSITE" id="PS50172"/>
    </source>
</evidence>
<dbReference type="InterPro" id="IPR001357">
    <property type="entry name" value="BRCT_dom"/>
</dbReference>
<comment type="caution">
    <text evidence="2">The sequence shown here is derived from an EMBL/GenBank/DDBJ whole genome shotgun (WGS) entry which is preliminary data.</text>
</comment>
<dbReference type="EMBL" id="SWLB01000007">
    <property type="protein sequence ID" value="KAF3336706.1"/>
    <property type="molecule type" value="Genomic_DNA"/>
</dbReference>
<gene>
    <name evidence="2" type="ORF">FCM35_KLT19292</name>
</gene>
<evidence type="ECO:0000313" key="2">
    <source>
        <dbReference type="EMBL" id="KAF3336706.1"/>
    </source>
</evidence>
<dbReference type="PANTHER" id="PTHR15321">
    <property type="entry name" value="TUMOR SUPPRESSOR P53-BINDING PROTEIN 1"/>
    <property type="match status" value="1"/>
</dbReference>
<reference evidence="2" key="1">
    <citation type="submission" date="2020-01" db="EMBL/GenBank/DDBJ databases">
        <title>Genome sequence of Kobresia littledalei, the first chromosome-level genome in the family Cyperaceae.</title>
        <authorList>
            <person name="Qu G."/>
        </authorList>
    </citation>
    <scope>NUCLEOTIDE SEQUENCE</scope>
    <source>
        <strain evidence="2">C.B.Clarke</strain>
        <tissue evidence="2">Leaf</tissue>
    </source>
</reference>
<proteinExistence type="predicted"/>
<dbReference type="GO" id="GO:0000077">
    <property type="term" value="P:DNA damage checkpoint signaling"/>
    <property type="evidence" value="ECO:0007669"/>
    <property type="project" value="TreeGrafter"/>
</dbReference>
<dbReference type="Gene3D" id="3.40.50.10190">
    <property type="entry name" value="BRCT domain"/>
    <property type="match status" value="1"/>
</dbReference>
<protein>
    <submittedName>
        <fullName evidence="2">BRCA1 C Terminus (BRCT) domain-containing protein</fullName>
    </submittedName>
</protein>
<dbReference type="PROSITE" id="PS50172">
    <property type="entry name" value="BRCT"/>
    <property type="match status" value="1"/>
</dbReference>
<keyword evidence="3" id="KW-1185">Reference proteome</keyword>
<sequence>MADCGFRSPHFSEEIAYLPPWLQSHQLPNVLAGVKDKCSIPMQLQNIYSDENIGLEQNSQQFSSNESGFNSCHLYLSGDTDSLQGSIPSTGNALHLSLHLSCTVSEDKNPPLITNHETSRITSTKPSIEVQETQTVKTKNHIKTTKKDTQTLSQADIEEAIELSIAASEAMVITEMVLLDSDTSHFPAFNALDAALLVKEARREMFIDREDGSGAFLEQEGDESGSFSDLDECTMAIAYADVGFSDKGGPDRNFRIHGLDSYCDSTMVPCSIKESTCTPHIFNFRNPCPNEENAAAIESEKQGPDNFGGIKMNLKEVEDNLEKDYEVAVQRNACTRKINGPFIRESSFISESMDTLGIFPHLPAEEPENEIVASNTPTNARNKCLTEGVFSSMDALCSVVPCSLSNPSMDQTSNEEKNFGIRDVQFNKAPQTFDKKHLDDSDVMLDEICEDINFKKNSDLKRREVDETIGSKNKRVRFLEAECVDGEAKKSERMKLKRGHFSSKSRRPKGVKYGLDCNLRIRKEKCSSFAGNKTERKEMLFQGLDFLLTGLSNKKFRELQALIRRYGGFVLTKLPDCPSDLRAKLVESTHWRPPVVICPKKVATTKFLYGCAINSWVLNPQWLVDSVEAGRLLSPSNLTSKNTETGVILVENEARSSRHLQICALEHNIQTLVGLNSRPVSWIIETLYAGELAPFKRDFRRIKVSKLKAGDEAFDMSQEI</sequence>
<dbReference type="AlphaFoldDB" id="A0A833RCG0"/>
<feature type="domain" description="BRCT" evidence="1">
    <location>
        <begin position="536"/>
        <end position="640"/>
    </location>
</feature>
<dbReference type="SUPFAM" id="SSF52113">
    <property type="entry name" value="BRCT domain"/>
    <property type="match status" value="1"/>
</dbReference>
<accession>A0A833RCG0</accession>
<evidence type="ECO:0000313" key="3">
    <source>
        <dbReference type="Proteomes" id="UP000623129"/>
    </source>
</evidence>
<dbReference type="InterPro" id="IPR036420">
    <property type="entry name" value="BRCT_dom_sf"/>
</dbReference>
<dbReference type="GO" id="GO:0042393">
    <property type="term" value="F:histone binding"/>
    <property type="evidence" value="ECO:0007669"/>
    <property type="project" value="TreeGrafter"/>
</dbReference>
<dbReference type="OrthoDB" id="646980at2759"/>
<dbReference type="InterPro" id="IPR047252">
    <property type="entry name" value="TP53BP1-like"/>
</dbReference>
<organism evidence="2 3">
    <name type="scientific">Carex littledalei</name>
    <dbReference type="NCBI Taxonomy" id="544730"/>
    <lineage>
        <taxon>Eukaryota</taxon>
        <taxon>Viridiplantae</taxon>
        <taxon>Streptophyta</taxon>
        <taxon>Embryophyta</taxon>
        <taxon>Tracheophyta</taxon>
        <taxon>Spermatophyta</taxon>
        <taxon>Magnoliopsida</taxon>
        <taxon>Liliopsida</taxon>
        <taxon>Poales</taxon>
        <taxon>Cyperaceae</taxon>
        <taxon>Cyperoideae</taxon>
        <taxon>Cariceae</taxon>
        <taxon>Carex</taxon>
        <taxon>Carex subgen. Euthyceras</taxon>
    </lineage>
</organism>
<dbReference type="PANTHER" id="PTHR15321:SF3">
    <property type="entry name" value="TP53-BINDING PROTEIN 1"/>
    <property type="match status" value="1"/>
</dbReference>
<dbReference type="SMART" id="SM00292">
    <property type="entry name" value="BRCT"/>
    <property type="match status" value="1"/>
</dbReference>
<dbReference type="GO" id="GO:0045944">
    <property type="term" value="P:positive regulation of transcription by RNA polymerase II"/>
    <property type="evidence" value="ECO:0007669"/>
    <property type="project" value="TreeGrafter"/>
</dbReference>
<dbReference type="Pfam" id="PF16589">
    <property type="entry name" value="BRCT_2"/>
    <property type="match status" value="1"/>
</dbReference>
<name>A0A833RCG0_9POAL</name>
<dbReference type="GO" id="GO:0005634">
    <property type="term" value="C:nucleus"/>
    <property type="evidence" value="ECO:0007669"/>
    <property type="project" value="TreeGrafter"/>
</dbReference>
<dbReference type="FunFam" id="3.40.50.10190:FF:000081">
    <property type="entry name" value="BRCA1 C Terminus domain containing protein expressed"/>
    <property type="match status" value="1"/>
</dbReference>
<dbReference type="Proteomes" id="UP000623129">
    <property type="component" value="Unassembled WGS sequence"/>
</dbReference>